<comment type="caution">
    <text evidence="1">The sequence shown here is derived from an EMBL/GenBank/DDBJ whole genome shotgun (WGS) entry which is preliminary data.</text>
</comment>
<organism evidence="1">
    <name type="scientific">marine sediment metagenome</name>
    <dbReference type="NCBI Taxonomy" id="412755"/>
    <lineage>
        <taxon>unclassified sequences</taxon>
        <taxon>metagenomes</taxon>
        <taxon>ecological metagenomes</taxon>
    </lineage>
</organism>
<evidence type="ECO:0000313" key="1">
    <source>
        <dbReference type="EMBL" id="KKL94469.1"/>
    </source>
</evidence>
<reference evidence="1" key="1">
    <citation type="journal article" date="2015" name="Nature">
        <title>Complex archaea that bridge the gap between prokaryotes and eukaryotes.</title>
        <authorList>
            <person name="Spang A."/>
            <person name="Saw J.H."/>
            <person name="Jorgensen S.L."/>
            <person name="Zaremba-Niedzwiedzka K."/>
            <person name="Martijn J."/>
            <person name="Lind A.E."/>
            <person name="van Eijk R."/>
            <person name="Schleper C."/>
            <person name="Guy L."/>
            <person name="Ettema T.J."/>
        </authorList>
    </citation>
    <scope>NUCLEOTIDE SEQUENCE</scope>
</reference>
<dbReference type="AlphaFoldDB" id="A0A0F9G6M1"/>
<accession>A0A0F9G6M1</accession>
<name>A0A0F9G6M1_9ZZZZ</name>
<gene>
    <name evidence="1" type="ORF">LCGC14_1864390</name>
</gene>
<dbReference type="EMBL" id="LAZR01018916">
    <property type="protein sequence ID" value="KKL94469.1"/>
    <property type="molecule type" value="Genomic_DNA"/>
</dbReference>
<sequence length="30" mass="3321">LEKGAINVEAYKLRIIDANSKFQTQALATN</sequence>
<proteinExistence type="predicted"/>
<feature type="non-terminal residue" evidence="1">
    <location>
        <position position="1"/>
    </location>
</feature>
<protein>
    <submittedName>
        <fullName evidence="1">Uncharacterized protein</fullName>
    </submittedName>
</protein>